<accession>A0AAV7TTA2</accession>
<dbReference type="AlphaFoldDB" id="A0AAV7TTA2"/>
<proteinExistence type="predicted"/>
<gene>
    <name evidence="1" type="ORF">NDU88_005095</name>
</gene>
<dbReference type="EMBL" id="JANPWB010000006">
    <property type="protein sequence ID" value="KAJ1179862.1"/>
    <property type="molecule type" value="Genomic_DNA"/>
</dbReference>
<name>A0AAV7TTA2_PLEWA</name>
<sequence>MQPSTSLGASARVECLEEELLDYEEEVVEQVMPVLRGVVKETLQTIPKVVRGDHFGSHHWDTVAGSLLRGEEALLGAVGFGGGREDFGDGMQKDGENVCGVTKVLRKDAVDVSIQVGLDSGAGAESQRCPWQAANVQQISKVQYRQEEVKSQRATVRKSADWAISRVPKECMMSKPVGLSGH</sequence>
<dbReference type="Proteomes" id="UP001066276">
    <property type="component" value="Chromosome 3_2"/>
</dbReference>
<comment type="caution">
    <text evidence="1">The sequence shown here is derived from an EMBL/GenBank/DDBJ whole genome shotgun (WGS) entry which is preliminary data.</text>
</comment>
<protein>
    <submittedName>
        <fullName evidence="1">Uncharacterized protein</fullName>
    </submittedName>
</protein>
<organism evidence="1 2">
    <name type="scientific">Pleurodeles waltl</name>
    <name type="common">Iberian ribbed newt</name>
    <dbReference type="NCBI Taxonomy" id="8319"/>
    <lineage>
        <taxon>Eukaryota</taxon>
        <taxon>Metazoa</taxon>
        <taxon>Chordata</taxon>
        <taxon>Craniata</taxon>
        <taxon>Vertebrata</taxon>
        <taxon>Euteleostomi</taxon>
        <taxon>Amphibia</taxon>
        <taxon>Batrachia</taxon>
        <taxon>Caudata</taxon>
        <taxon>Salamandroidea</taxon>
        <taxon>Salamandridae</taxon>
        <taxon>Pleurodelinae</taxon>
        <taxon>Pleurodeles</taxon>
    </lineage>
</organism>
<evidence type="ECO:0000313" key="2">
    <source>
        <dbReference type="Proteomes" id="UP001066276"/>
    </source>
</evidence>
<reference evidence="1" key="1">
    <citation type="journal article" date="2022" name="bioRxiv">
        <title>Sequencing and chromosome-scale assembly of the giantPleurodeles waltlgenome.</title>
        <authorList>
            <person name="Brown T."/>
            <person name="Elewa A."/>
            <person name="Iarovenko S."/>
            <person name="Subramanian E."/>
            <person name="Araus A.J."/>
            <person name="Petzold A."/>
            <person name="Susuki M."/>
            <person name="Suzuki K.-i.T."/>
            <person name="Hayashi T."/>
            <person name="Toyoda A."/>
            <person name="Oliveira C."/>
            <person name="Osipova E."/>
            <person name="Leigh N.D."/>
            <person name="Simon A."/>
            <person name="Yun M.H."/>
        </authorList>
    </citation>
    <scope>NUCLEOTIDE SEQUENCE</scope>
    <source>
        <strain evidence="1">20211129_DDA</strain>
        <tissue evidence="1">Liver</tissue>
    </source>
</reference>
<evidence type="ECO:0000313" key="1">
    <source>
        <dbReference type="EMBL" id="KAJ1179862.1"/>
    </source>
</evidence>
<keyword evidence="2" id="KW-1185">Reference proteome</keyword>